<dbReference type="PANTHER" id="PTHR35561">
    <property type="entry name" value="RNA 2',3'-CYCLIC PHOSPHODIESTERASE"/>
    <property type="match status" value="1"/>
</dbReference>
<proteinExistence type="inferred from homology"/>
<name>A0A3A3ZNE1_9ACTN</name>
<evidence type="ECO:0000313" key="4">
    <source>
        <dbReference type="EMBL" id="RJK98365.1"/>
    </source>
</evidence>
<comment type="similarity">
    <text evidence="2">Belongs to the 2H phosphoesterase superfamily. ThpR family.</text>
</comment>
<comment type="function">
    <text evidence="2">Hydrolyzes RNA 2',3'-cyclic phosphodiester to an RNA 2'-phosphomonoester.</text>
</comment>
<keyword evidence="1 2" id="KW-0378">Hydrolase</keyword>
<dbReference type="GO" id="GO:0004113">
    <property type="term" value="F:2',3'-cyclic-nucleotide 3'-phosphodiesterase activity"/>
    <property type="evidence" value="ECO:0007669"/>
    <property type="project" value="InterPro"/>
</dbReference>
<feature type="short sequence motif" description="HXTX 2" evidence="2">
    <location>
        <begin position="187"/>
        <end position="190"/>
    </location>
</feature>
<dbReference type="Pfam" id="PF13563">
    <property type="entry name" value="2_5_RNA_ligase2"/>
    <property type="match status" value="1"/>
</dbReference>
<dbReference type="AlphaFoldDB" id="A0A3A3ZNE1"/>
<feature type="compositionally biased region" description="Basic residues" evidence="3">
    <location>
        <begin position="40"/>
        <end position="53"/>
    </location>
</feature>
<gene>
    <name evidence="4" type="primary">thpR</name>
    <name evidence="4" type="ORF">D5H78_02110</name>
</gene>
<dbReference type="Proteomes" id="UP000265614">
    <property type="component" value="Unassembled WGS sequence"/>
</dbReference>
<evidence type="ECO:0000256" key="3">
    <source>
        <dbReference type="SAM" id="MobiDB-lite"/>
    </source>
</evidence>
<feature type="region of interest" description="Disordered" evidence="3">
    <location>
        <begin position="1"/>
        <end position="55"/>
    </location>
</feature>
<dbReference type="SUPFAM" id="SSF55144">
    <property type="entry name" value="LigT-like"/>
    <property type="match status" value="1"/>
</dbReference>
<accession>A0A3A3ZNE1</accession>
<dbReference type="InterPro" id="IPR004175">
    <property type="entry name" value="RNA_CPDase"/>
</dbReference>
<feature type="short sequence motif" description="HXTX 1" evidence="2">
    <location>
        <begin position="104"/>
        <end position="107"/>
    </location>
</feature>
<reference evidence="4 5" key="1">
    <citation type="submission" date="2018-09" db="EMBL/GenBank/DDBJ databases">
        <title>YIM 75000 draft genome.</title>
        <authorList>
            <person name="Tang S."/>
            <person name="Feng Y."/>
        </authorList>
    </citation>
    <scope>NUCLEOTIDE SEQUENCE [LARGE SCALE GENOMIC DNA]</scope>
    <source>
        <strain evidence="4 5">YIM 75000</strain>
    </source>
</reference>
<comment type="caution">
    <text evidence="4">The sequence shown here is derived from an EMBL/GenBank/DDBJ whole genome shotgun (WGS) entry which is preliminary data.</text>
</comment>
<dbReference type="EC" id="3.1.4.58" evidence="2"/>
<dbReference type="NCBIfam" id="TIGR02258">
    <property type="entry name" value="2_5_ligase"/>
    <property type="match status" value="1"/>
</dbReference>
<feature type="active site" description="Proton donor" evidence="2">
    <location>
        <position position="104"/>
    </location>
</feature>
<dbReference type="PANTHER" id="PTHR35561:SF1">
    <property type="entry name" value="RNA 2',3'-CYCLIC PHOSPHODIESTERASE"/>
    <property type="match status" value="1"/>
</dbReference>
<organism evidence="4 5">
    <name type="scientific">Vallicoccus soli</name>
    <dbReference type="NCBI Taxonomy" id="2339232"/>
    <lineage>
        <taxon>Bacteria</taxon>
        <taxon>Bacillati</taxon>
        <taxon>Actinomycetota</taxon>
        <taxon>Actinomycetes</taxon>
        <taxon>Motilibacterales</taxon>
        <taxon>Vallicoccaceae</taxon>
        <taxon>Vallicoccus</taxon>
    </lineage>
</organism>
<sequence length="246" mass="26273">MAGRARRRRRAGGARPRLVRRHRDRRPVRAAPVAVAPPRRGGRRRLRRGRGRRRAADLDGRRDAVRLFVALVPPAAVVAQVRAGTAAARAAAPGLRWVPPDRLHLTLAFLGEVPDDRVPELTAALARACAPLPRPRLALHSAGRFGGRVLWAGVQGATADLERLAAACGAAAARCGVPLEDRPYRAHLTLARAREPYDLAPLVALLDGLRAGPWTARSATLVRSRPGRLPAYEPLAALPLAAPGGG</sequence>
<keyword evidence="5" id="KW-1185">Reference proteome</keyword>
<protein>
    <recommendedName>
        <fullName evidence="2">RNA 2',3'-cyclic phosphodiesterase</fullName>
        <shortName evidence="2">RNA 2',3'-CPDase</shortName>
        <ecNumber evidence="2">3.1.4.58</ecNumber>
    </recommendedName>
</protein>
<dbReference type="OrthoDB" id="9787070at2"/>
<dbReference type="GO" id="GO:0008664">
    <property type="term" value="F:RNA 2',3'-cyclic 3'-phosphodiesterase activity"/>
    <property type="evidence" value="ECO:0007669"/>
    <property type="project" value="UniProtKB-EC"/>
</dbReference>
<evidence type="ECO:0000256" key="2">
    <source>
        <dbReference type="HAMAP-Rule" id="MF_01940"/>
    </source>
</evidence>
<dbReference type="Gene3D" id="3.90.1140.10">
    <property type="entry name" value="Cyclic phosphodiesterase"/>
    <property type="match status" value="1"/>
</dbReference>
<feature type="compositionally biased region" description="Basic residues" evidence="3">
    <location>
        <begin position="1"/>
        <end position="28"/>
    </location>
</feature>
<dbReference type="InterPro" id="IPR009097">
    <property type="entry name" value="Cyclic_Pdiesterase"/>
</dbReference>
<comment type="catalytic activity">
    <reaction evidence="2">
        <text>a 3'-end 2',3'-cyclophospho-ribonucleotide-RNA + H2O = a 3'-end 2'-phospho-ribonucleotide-RNA + H(+)</text>
        <dbReference type="Rhea" id="RHEA:11828"/>
        <dbReference type="Rhea" id="RHEA-COMP:10464"/>
        <dbReference type="Rhea" id="RHEA-COMP:17353"/>
        <dbReference type="ChEBI" id="CHEBI:15377"/>
        <dbReference type="ChEBI" id="CHEBI:15378"/>
        <dbReference type="ChEBI" id="CHEBI:83064"/>
        <dbReference type="ChEBI" id="CHEBI:173113"/>
        <dbReference type="EC" id="3.1.4.58"/>
    </reaction>
</comment>
<feature type="compositionally biased region" description="Low complexity" evidence="3">
    <location>
        <begin position="29"/>
        <end position="39"/>
    </location>
</feature>
<dbReference type="HAMAP" id="MF_01940">
    <property type="entry name" value="RNA_CPDase"/>
    <property type="match status" value="1"/>
</dbReference>
<dbReference type="EMBL" id="QZEZ01000001">
    <property type="protein sequence ID" value="RJK98365.1"/>
    <property type="molecule type" value="Genomic_DNA"/>
</dbReference>
<evidence type="ECO:0000256" key="1">
    <source>
        <dbReference type="ARBA" id="ARBA00022801"/>
    </source>
</evidence>
<evidence type="ECO:0000313" key="5">
    <source>
        <dbReference type="Proteomes" id="UP000265614"/>
    </source>
</evidence>
<feature type="active site" description="Proton acceptor" evidence="2">
    <location>
        <position position="187"/>
    </location>
</feature>